<keyword evidence="4 7" id="KW-0479">Metal-binding</keyword>
<dbReference type="Pfam" id="PF02879">
    <property type="entry name" value="PGM_PMM_II"/>
    <property type="match status" value="1"/>
</dbReference>
<dbReference type="Pfam" id="PF00408">
    <property type="entry name" value="PGM_PMM_IV"/>
    <property type="match status" value="1"/>
</dbReference>
<dbReference type="EMBL" id="JBHUPA010000039">
    <property type="protein sequence ID" value="MFD2965592.1"/>
    <property type="molecule type" value="Genomic_DNA"/>
</dbReference>
<accession>A0ABW6B8M1</accession>
<dbReference type="InterPro" id="IPR005845">
    <property type="entry name" value="A-D-PHexomutase_a/b/a-II"/>
</dbReference>
<sequence length="579" mass="64307">MAISTLDSAIKEKIDQWLNGNYDESTKKSIQRLMDNEDWEELNDAFYKELSFGTGGLRGIIGVGTNRMNIYTVGKATQGLANYLKKTYPDQPISVAVSYDSRNMSINFAQTVADVFSANGILVYLFSSLRPTPELSFAIRELKCQSGVMITASHNPKEYNGYKAYWNDGGQLISPHDKNVIDEVSALAIDQIQFGKNPALIHHIDNEVDQLYINKLASLSLRPAVIKQEEQLKIVYSPIHGTGITLVPKVLDKWGFRNIHIVETQANPDGNFPTVIYPNPEEEDAMSIGLQEAIQLDADLLLATDPDADRVGVAVKNLAGEFQLLNGNQIGSLLVDYVLSSKKELGNLFPTDYTCKTIVTTNLISDIARSHNVQCYEVLTGFKYIGELMTNLLNKEKFLVGGEESYGYLVGDLVRDKDAVVSCAFIAEMTAYYKSQGKSLFEALVDLYIKHGFYKEKLISLTKKGQSGAEEIKLMMQKLRTETPRTLGGTAVALLKDYENGITTDLTTNTQEVISLPKSDVLQFVLTDGSVVSARPSGTEPKIKFYCSAKLPLDAIENYQKISEDLDQKINEMMNDLLI</sequence>
<dbReference type="PROSITE" id="PS00710">
    <property type="entry name" value="PGM_PMM"/>
    <property type="match status" value="1"/>
</dbReference>
<protein>
    <submittedName>
        <fullName evidence="12">Phospho-sugar mutase</fullName>
        <ecNumber evidence="12">5.4.2.-</ecNumber>
    </submittedName>
</protein>
<dbReference type="PANTHER" id="PTHR45745:SF1">
    <property type="entry name" value="PHOSPHOGLUCOMUTASE 2B-RELATED"/>
    <property type="match status" value="1"/>
</dbReference>
<dbReference type="RefSeq" id="WP_377613512.1">
    <property type="nucleotide sequence ID" value="NZ_JBHUPA010000039.1"/>
</dbReference>
<evidence type="ECO:0000313" key="12">
    <source>
        <dbReference type="EMBL" id="MFD2965592.1"/>
    </source>
</evidence>
<dbReference type="Proteomes" id="UP001597560">
    <property type="component" value="Unassembled WGS sequence"/>
</dbReference>
<feature type="domain" description="Alpha-D-phosphohexomutase C-terminal" evidence="8">
    <location>
        <begin position="518"/>
        <end position="560"/>
    </location>
</feature>
<evidence type="ECO:0000256" key="3">
    <source>
        <dbReference type="ARBA" id="ARBA00022553"/>
    </source>
</evidence>
<evidence type="ECO:0000313" key="13">
    <source>
        <dbReference type="Proteomes" id="UP001597560"/>
    </source>
</evidence>
<dbReference type="InterPro" id="IPR036900">
    <property type="entry name" value="A-D-PHexomutase_C_sf"/>
</dbReference>
<dbReference type="InterPro" id="IPR005846">
    <property type="entry name" value="A-D-PHexomutase_a/b/a-III"/>
</dbReference>
<feature type="domain" description="Alpha-D-phosphohexomutase alpha/beta/alpha" evidence="9">
    <location>
        <begin position="51"/>
        <end position="185"/>
    </location>
</feature>
<evidence type="ECO:0000256" key="5">
    <source>
        <dbReference type="ARBA" id="ARBA00022842"/>
    </source>
</evidence>
<proteinExistence type="inferred from homology"/>
<keyword evidence="6 12" id="KW-0413">Isomerase</keyword>
<dbReference type="InterPro" id="IPR016055">
    <property type="entry name" value="A-D-PHexomutase_a/b/a-I/II/III"/>
</dbReference>
<evidence type="ECO:0000256" key="2">
    <source>
        <dbReference type="ARBA" id="ARBA00010231"/>
    </source>
</evidence>
<comment type="similarity">
    <text evidence="2 7">Belongs to the phosphohexose mutase family.</text>
</comment>
<evidence type="ECO:0000256" key="6">
    <source>
        <dbReference type="ARBA" id="ARBA00023235"/>
    </source>
</evidence>
<dbReference type="PRINTS" id="PR00509">
    <property type="entry name" value="PGMPMM"/>
</dbReference>
<evidence type="ECO:0000256" key="7">
    <source>
        <dbReference type="RuleBase" id="RU004326"/>
    </source>
</evidence>
<dbReference type="InterPro" id="IPR016066">
    <property type="entry name" value="A-D-PHexomutase_CS"/>
</dbReference>
<dbReference type="SUPFAM" id="SSF55957">
    <property type="entry name" value="Phosphoglucomutase, C-terminal domain"/>
    <property type="match status" value="1"/>
</dbReference>
<dbReference type="Pfam" id="PF02880">
    <property type="entry name" value="PGM_PMM_III"/>
    <property type="match status" value="1"/>
</dbReference>
<dbReference type="EC" id="5.4.2.-" evidence="12"/>
<comment type="caution">
    <text evidence="12">The sequence shown here is derived from an EMBL/GenBank/DDBJ whole genome shotgun (WGS) entry which is preliminary data.</text>
</comment>
<comment type="cofactor">
    <cofactor evidence="1">
        <name>Mg(2+)</name>
        <dbReference type="ChEBI" id="CHEBI:18420"/>
    </cofactor>
</comment>
<keyword evidence="3" id="KW-0597">Phosphoprotein</keyword>
<dbReference type="Pfam" id="PF02878">
    <property type="entry name" value="PGM_PMM_I"/>
    <property type="match status" value="1"/>
</dbReference>
<organism evidence="12 13">
    <name type="scientific">Olivibacter jilunii</name>
    <dbReference type="NCBI Taxonomy" id="985016"/>
    <lineage>
        <taxon>Bacteria</taxon>
        <taxon>Pseudomonadati</taxon>
        <taxon>Bacteroidota</taxon>
        <taxon>Sphingobacteriia</taxon>
        <taxon>Sphingobacteriales</taxon>
        <taxon>Sphingobacteriaceae</taxon>
        <taxon>Olivibacter</taxon>
    </lineage>
</organism>
<evidence type="ECO:0000259" key="8">
    <source>
        <dbReference type="Pfam" id="PF00408"/>
    </source>
</evidence>
<dbReference type="GO" id="GO:0016853">
    <property type="term" value="F:isomerase activity"/>
    <property type="evidence" value="ECO:0007669"/>
    <property type="project" value="UniProtKB-KW"/>
</dbReference>
<evidence type="ECO:0000259" key="10">
    <source>
        <dbReference type="Pfam" id="PF02879"/>
    </source>
</evidence>
<dbReference type="InterPro" id="IPR005843">
    <property type="entry name" value="A-D-PHexomutase_C"/>
</dbReference>
<evidence type="ECO:0000259" key="11">
    <source>
        <dbReference type="Pfam" id="PF02880"/>
    </source>
</evidence>
<keyword evidence="13" id="KW-1185">Reference proteome</keyword>
<evidence type="ECO:0000256" key="1">
    <source>
        <dbReference type="ARBA" id="ARBA00001946"/>
    </source>
</evidence>
<dbReference type="SUPFAM" id="SSF53738">
    <property type="entry name" value="Phosphoglucomutase, first 3 domains"/>
    <property type="match status" value="3"/>
</dbReference>
<dbReference type="InterPro" id="IPR005844">
    <property type="entry name" value="A-D-PHexomutase_a/b/a-I"/>
</dbReference>
<dbReference type="CDD" id="cd05799">
    <property type="entry name" value="PGM2"/>
    <property type="match status" value="1"/>
</dbReference>
<name>A0ABW6B8M1_9SPHI</name>
<dbReference type="InterPro" id="IPR005841">
    <property type="entry name" value="Alpha-D-phosphohexomutase_SF"/>
</dbReference>
<evidence type="ECO:0000259" key="9">
    <source>
        <dbReference type="Pfam" id="PF02878"/>
    </source>
</evidence>
<reference evidence="13" key="1">
    <citation type="journal article" date="2019" name="Int. J. Syst. Evol. Microbiol.">
        <title>The Global Catalogue of Microorganisms (GCM) 10K type strain sequencing project: providing services to taxonomists for standard genome sequencing and annotation.</title>
        <authorList>
            <consortium name="The Broad Institute Genomics Platform"/>
            <consortium name="The Broad Institute Genome Sequencing Center for Infectious Disease"/>
            <person name="Wu L."/>
            <person name="Ma J."/>
        </authorList>
    </citation>
    <scope>NUCLEOTIDE SEQUENCE [LARGE SCALE GENOMIC DNA]</scope>
    <source>
        <strain evidence="13">KCTC 23098</strain>
    </source>
</reference>
<gene>
    <name evidence="12" type="ORF">ACFS6J_27580</name>
</gene>
<feature type="domain" description="Alpha-D-phosphohexomutase alpha/beta/alpha" evidence="11">
    <location>
        <begin position="326"/>
        <end position="445"/>
    </location>
</feature>
<dbReference type="Gene3D" id="3.40.120.10">
    <property type="entry name" value="Alpha-D-Glucose-1,6-Bisphosphate, subunit A, domain 3"/>
    <property type="match status" value="3"/>
</dbReference>
<dbReference type="PANTHER" id="PTHR45745">
    <property type="entry name" value="PHOSPHOMANNOMUTASE 45A"/>
    <property type="match status" value="1"/>
</dbReference>
<dbReference type="Gene3D" id="3.30.310.50">
    <property type="entry name" value="Alpha-D-phosphohexomutase, C-terminal domain"/>
    <property type="match status" value="1"/>
</dbReference>
<evidence type="ECO:0000256" key="4">
    <source>
        <dbReference type="ARBA" id="ARBA00022723"/>
    </source>
</evidence>
<feature type="domain" description="Alpha-D-phosphohexomutase alpha/beta/alpha" evidence="10">
    <location>
        <begin position="212"/>
        <end position="314"/>
    </location>
</feature>
<keyword evidence="5 7" id="KW-0460">Magnesium</keyword>